<protein>
    <submittedName>
        <fullName evidence="1">Uncharacterized protein</fullName>
    </submittedName>
</protein>
<comment type="caution">
    <text evidence="1">The sequence shown here is derived from an EMBL/GenBank/DDBJ whole genome shotgun (WGS) entry which is preliminary data.</text>
</comment>
<accession>A0A5B7DCC1</accession>
<dbReference type="EMBL" id="VSRR010000729">
    <property type="protein sequence ID" value="MPC18998.1"/>
    <property type="molecule type" value="Genomic_DNA"/>
</dbReference>
<gene>
    <name evidence="1" type="ORF">E2C01_011901</name>
</gene>
<name>A0A5B7DCC1_PORTR</name>
<proteinExistence type="predicted"/>
<dbReference type="AlphaFoldDB" id="A0A5B7DCC1"/>
<reference evidence="1 2" key="1">
    <citation type="submission" date="2019-05" db="EMBL/GenBank/DDBJ databases">
        <title>Another draft genome of Portunus trituberculatus and its Hox gene families provides insights of decapod evolution.</title>
        <authorList>
            <person name="Jeong J.-H."/>
            <person name="Song I."/>
            <person name="Kim S."/>
            <person name="Choi T."/>
            <person name="Kim D."/>
            <person name="Ryu S."/>
            <person name="Kim W."/>
        </authorList>
    </citation>
    <scope>NUCLEOTIDE SEQUENCE [LARGE SCALE GENOMIC DNA]</scope>
    <source>
        <tissue evidence="1">Muscle</tissue>
    </source>
</reference>
<keyword evidence="2" id="KW-1185">Reference proteome</keyword>
<dbReference type="Proteomes" id="UP000324222">
    <property type="component" value="Unassembled WGS sequence"/>
</dbReference>
<organism evidence="1 2">
    <name type="scientific">Portunus trituberculatus</name>
    <name type="common">Swimming crab</name>
    <name type="synonym">Neptunus trituberculatus</name>
    <dbReference type="NCBI Taxonomy" id="210409"/>
    <lineage>
        <taxon>Eukaryota</taxon>
        <taxon>Metazoa</taxon>
        <taxon>Ecdysozoa</taxon>
        <taxon>Arthropoda</taxon>
        <taxon>Crustacea</taxon>
        <taxon>Multicrustacea</taxon>
        <taxon>Malacostraca</taxon>
        <taxon>Eumalacostraca</taxon>
        <taxon>Eucarida</taxon>
        <taxon>Decapoda</taxon>
        <taxon>Pleocyemata</taxon>
        <taxon>Brachyura</taxon>
        <taxon>Eubrachyura</taxon>
        <taxon>Portunoidea</taxon>
        <taxon>Portunidae</taxon>
        <taxon>Portuninae</taxon>
        <taxon>Portunus</taxon>
    </lineage>
</organism>
<evidence type="ECO:0000313" key="2">
    <source>
        <dbReference type="Proteomes" id="UP000324222"/>
    </source>
</evidence>
<sequence length="96" mass="10098">MQSCSGVACLEASGVGVVLVGRAKNRGASSLPKCYLAENVCQVLPSTRYFLSSVEANKGEHGPVMGGGCVALVSSPSLLVRLTFRRTRYSASSRFI</sequence>
<evidence type="ECO:0000313" key="1">
    <source>
        <dbReference type="EMBL" id="MPC18998.1"/>
    </source>
</evidence>